<dbReference type="GO" id="GO:0017000">
    <property type="term" value="P:antibiotic biosynthetic process"/>
    <property type="evidence" value="ECO:0007669"/>
    <property type="project" value="InterPro"/>
</dbReference>
<dbReference type="GO" id="GO:0046872">
    <property type="term" value="F:metal ion binding"/>
    <property type="evidence" value="ECO:0007669"/>
    <property type="project" value="UniProtKB-KW"/>
</dbReference>
<dbReference type="OrthoDB" id="9760084at2"/>
<evidence type="ECO:0000256" key="3">
    <source>
        <dbReference type="ARBA" id="ARBA00022801"/>
    </source>
</evidence>
<keyword evidence="5" id="KW-0106">Calcium</keyword>
<dbReference type="STRING" id="1129794.C427_2680"/>
<dbReference type="PIRSF" id="PIRSF001227">
    <property type="entry name" value="Pen_acylase"/>
    <property type="match status" value="1"/>
</dbReference>
<dbReference type="eggNOG" id="COG2366">
    <property type="taxonomic scope" value="Bacteria"/>
</dbReference>
<evidence type="ECO:0000256" key="4">
    <source>
        <dbReference type="ARBA" id="ARBA00023145"/>
    </source>
</evidence>
<keyword evidence="2" id="KW-0732">Signal</keyword>
<accession>K7A177</accession>
<dbReference type="Gene3D" id="1.10.439.10">
    <property type="entry name" value="Penicillin Amidohydrolase, domain 1"/>
    <property type="match status" value="1"/>
</dbReference>
<comment type="cofactor">
    <cofactor evidence="5">
        <name>Ca(2+)</name>
        <dbReference type="ChEBI" id="CHEBI:29108"/>
    </cofactor>
    <text evidence="5">Binds 1 Ca(2+) ion per dimer.</text>
</comment>
<keyword evidence="4" id="KW-0865">Zymogen</keyword>
<keyword evidence="3" id="KW-0378">Hydrolase</keyword>
<evidence type="ECO:0000256" key="1">
    <source>
        <dbReference type="ARBA" id="ARBA00006586"/>
    </source>
</evidence>
<keyword evidence="5" id="KW-0479">Metal-binding</keyword>
<dbReference type="PATRIC" id="fig|1129794.4.peg.2660"/>
<dbReference type="GO" id="GO:0016811">
    <property type="term" value="F:hydrolase activity, acting on carbon-nitrogen (but not peptide) bonds, in linear amides"/>
    <property type="evidence" value="ECO:0007669"/>
    <property type="project" value="InterPro"/>
</dbReference>
<dbReference type="SUPFAM" id="SSF56235">
    <property type="entry name" value="N-terminal nucleophile aminohydrolases (Ntn hydrolases)"/>
    <property type="match status" value="1"/>
</dbReference>
<dbReference type="InterPro" id="IPR023343">
    <property type="entry name" value="Penicillin_amidase_dom1"/>
</dbReference>
<dbReference type="Gene3D" id="1.10.1400.10">
    <property type="match status" value="1"/>
</dbReference>
<dbReference type="Proteomes" id="UP000011864">
    <property type="component" value="Chromosome"/>
</dbReference>
<dbReference type="InterPro" id="IPR043147">
    <property type="entry name" value="Penicillin_amidase_A-knob"/>
</dbReference>
<dbReference type="InterPro" id="IPR002692">
    <property type="entry name" value="S45"/>
</dbReference>
<feature type="binding site" evidence="5">
    <location>
        <position position="280"/>
    </location>
    <ligand>
        <name>Ca(2+)</name>
        <dbReference type="ChEBI" id="CHEBI:29108"/>
    </ligand>
</feature>
<dbReference type="InterPro" id="IPR014395">
    <property type="entry name" value="Pen/GL7ACA/AHL_acylase"/>
</dbReference>
<dbReference type="InterPro" id="IPR029055">
    <property type="entry name" value="Ntn_hydrolases_N"/>
</dbReference>
<dbReference type="Gene3D" id="2.30.120.10">
    <property type="match status" value="1"/>
</dbReference>
<dbReference type="RefSeq" id="WP_007635310.1">
    <property type="nucleotide sequence ID" value="NC_020514.1"/>
</dbReference>
<evidence type="ECO:0000256" key="5">
    <source>
        <dbReference type="PIRSR" id="PIRSR001227-2"/>
    </source>
</evidence>
<protein>
    <submittedName>
        <fullName evidence="6">Glutaryl-7-aminocephalosporanic-acid acylase</fullName>
    </submittedName>
</protein>
<organism evidence="6 7">
    <name type="scientific">Paraglaciecola psychrophila 170</name>
    <dbReference type="NCBI Taxonomy" id="1129794"/>
    <lineage>
        <taxon>Bacteria</taxon>
        <taxon>Pseudomonadati</taxon>
        <taxon>Pseudomonadota</taxon>
        <taxon>Gammaproteobacteria</taxon>
        <taxon>Alteromonadales</taxon>
        <taxon>Alteromonadaceae</taxon>
        <taxon>Paraglaciecola</taxon>
    </lineage>
</organism>
<dbReference type="Pfam" id="PF01804">
    <property type="entry name" value="Penicil_amidase"/>
    <property type="match status" value="1"/>
</dbReference>
<name>K7A177_9ALTE</name>
<sequence length="721" mass="80143">MIKKILLAVIALLTSIYIGFWATAPRSVDPAQYQILADKYDVHIVRDKYAVPHIFGTRDIDAAFGLGYAHAEDDFATMQDVLLVTRGKLATLHGVDAAKTDYLVHFMDVWNVVDAGYESRINQQTRDHAEAYADGVNFYASEKPDNIAVGLLPVTGKDIIAGFTFKTPLFYGFDQVVAAVVEGRYGTGLDKLAHLHVTDSPQPDIGSQGIAIAPSRSDDGHTRLLVNSHQPLTGPVAWYEARVKTDEGWDMVGSTFPGSPVILHGHGPTLGWASTVNKPDLVDVYQLTINPNNGDQYLLDGEWRDFEVKDAAIDVTFWGPIRWTFHEAIYRSVHGPVFKTEKGAFALRWAGMDEMRTLEEMLAMNKARTQADFEAALSMTASPSINYVYADKDGNIAHYYNAMMPKRPEGDKFSAIDWQGLVAGDRSDLIWQGYYPFERMPRTVNPPSGLVYNANNTPYRSSIGEGQPKPKDYESSMGIQTNMTNRALRIEALFGADKAISREDLHRYKYDNRYAEGSVVDLVLKRLLAMSFEPDSELQAGQELLQNWDLGSDAESRVAALGVMTGSPFVMAVMRDEPEPDLVDVFQNALTLLQDHFGRIDPKWGEVNRLVRGDKSWPLSGAPDVLRAVYGVFDEEAGHQQATAGDSYIMFVEWSPDGILTSHSIHNFGSATLDATSNHYDDQAPIFASEKERRLPLDMVKLMAEKTSDKIIGGDLNLEHE</sequence>
<evidence type="ECO:0000313" key="7">
    <source>
        <dbReference type="Proteomes" id="UP000011864"/>
    </source>
</evidence>
<dbReference type="PANTHER" id="PTHR34218">
    <property type="entry name" value="PEPTIDASE S45 PENICILLIN AMIDASE"/>
    <property type="match status" value="1"/>
</dbReference>
<keyword evidence="7" id="KW-1185">Reference proteome</keyword>
<dbReference type="EMBL" id="CP003837">
    <property type="protein sequence ID" value="AGH44789.1"/>
    <property type="molecule type" value="Genomic_DNA"/>
</dbReference>
<comment type="similarity">
    <text evidence="1">Belongs to the peptidase S45 family.</text>
</comment>
<evidence type="ECO:0000256" key="2">
    <source>
        <dbReference type="ARBA" id="ARBA00022729"/>
    </source>
</evidence>
<dbReference type="AlphaFoldDB" id="K7A177"/>
<reference evidence="6 7" key="1">
    <citation type="journal article" date="2013" name="Genome Announc.">
        <title>Complete Genome Sequence of Glaciecola psychrophila Strain 170T.</title>
        <authorList>
            <person name="Yin J."/>
            <person name="Chen J."/>
            <person name="Liu G."/>
            <person name="Yu Y."/>
            <person name="Song L."/>
            <person name="Wang X."/>
            <person name="Qu X."/>
        </authorList>
    </citation>
    <scope>NUCLEOTIDE SEQUENCE [LARGE SCALE GENOMIC DNA]</scope>
    <source>
        <strain evidence="6 7">170</strain>
    </source>
</reference>
<dbReference type="HOGENOM" id="CLU_011790_0_1_6"/>
<dbReference type="MEROPS" id="S45.002"/>
<dbReference type="Gene3D" id="3.60.20.10">
    <property type="entry name" value="Glutamine Phosphoribosylpyrophosphate, subunit 1, domain 1"/>
    <property type="match status" value="1"/>
</dbReference>
<dbReference type="KEGG" id="gps:C427_2680"/>
<proteinExistence type="inferred from homology"/>
<feature type="binding site" evidence="5">
    <location>
        <position position="283"/>
    </location>
    <ligand>
        <name>Ca(2+)</name>
        <dbReference type="ChEBI" id="CHEBI:29108"/>
    </ligand>
</feature>
<evidence type="ECO:0000313" key="6">
    <source>
        <dbReference type="EMBL" id="AGH44789.1"/>
    </source>
</evidence>
<gene>
    <name evidence="6" type="ORF">C427_2680</name>
</gene>
<dbReference type="CDD" id="cd01936">
    <property type="entry name" value="Ntn_CA"/>
    <property type="match status" value="1"/>
</dbReference>
<feature type="binding site" evidence="5">
    <location>
        <position position="282"/>
    </location>
    <ligand>
        <name>Ca(2+)</name>
        <dbReference type="ChEBI" id="CHEBI:29108"/>
    </ligand>
</feature>
<dbReference type="InterPro" id="IPR043146">
    <property type="entry name" value="Penicillin_amidase_N_B-knob"/>
</dbReference>
<dbReference type="PANTHER" id="PTHR34218:SF3">
    <property type="entry name" value="ACYL-HOMOSERINE LACTONE ACYLASE PVDQ"/>
    <property type="match status" value="1"/>
</dbReference>